<comment type="similarity">
    <text evidence="2 8">Belongs to the group II decarboxylase family.</text>
</comment>
<evidence type="ECO:0000256" key="4">
    <source>
        <dbReference type="ARBA" id="ARBA00022793"/>
    </source>
</evidence>
<comment type="caution">
    <text evidence="9">The sequence shown here is derived from an EMBL/GenBank/DDBJ whole genome shotgun (WGS) entry which is preliminary data.</text>
</comment>
<dbReference type="InterPro" id="IPR015424">
    <property type="entry name" value="PyrdxlP-dep_Trfase"/>
</dbReference>
<proteinExistence type="inferred from homology"/>
<keyword evidence="5 7" id="KW-0663">Pyridoxal phosphate</keyword>
<evidence type="ECO:0000256" key="2">
    <source>
        <dbReference type="ARBA" id="ARBA00009533"/>
    </source>
</evidence>
<evidence type="ECO:0000256" key="3">
    <source>
        <dbReference type="ARBA" id="ARBA00011738"/>
    </source>
</evidence>
<dbReference type="OrthoDB" id="392571at2759"/>
<dbReference type="SUPFAM" id="SSF53383">
    <property type="entry name" value="PLP-dependent transferases"/>
    <property type="match status" value="1"/>
</dbReference>
<gene>
    <name evidence="9" type="ORF">ILUMI_22246</name>
</gene>
<sequence>MPATGEVQDVLLNEEAVDDAPGISSSEDEFANESYTNGMDAVLHNTTPLKPKKKATYQSIPDKHHHEEFLRNCVEILLKEAVFQGTSRNKRVLEWHSPDELLRLFDFKLNRNGATHEELTQLVKDTIRYSVKTGHPYFVNQLFSSLDPYGLIGQWLTDALNPSVYTYEVSPVFTLMEEIVLREMRQIVGFEGGRGDGIFCPGGSLANGYAISCARYKFNPEIKSVGLHGLPRLVLFTSEDAHYSVKKMASFLGIGSNNVYLVRTDKLGRMSVPHLVEEIERALSEGAAPFMVSATAGTTVLGAFDPVKELADVCERYGLWLHVDAAWGGGALMSKRYRYLLDGISRADSVTWNPHKLLTAPQQCSTFLLRHEGILSEVHSANAAYLFQKDKFYDTRFDTGDKHIQCGRRADVLKFWFMWKAKGTQGFEQHIDKVFDNARYFANTIKQRPGFRMALEEPECTNVCFWYIPPSLRNADSLPDFHERLHRVAPKIKERMMKEGCMMVTYQAQKGLPNFFRIVFQSSGLDRSDMVHLIEEFERLGHDL</sequence>
<feature type="modified residue" description="N6-(pyridoxal phosphate)lysine" evidence="7">
    <location>
        <position position="356"/>
    </location>
</feature>
<dbReference type="FunFam" id="3.40.640.10:FF:000016">
    <property type="entry name" value="Glutamate decarboxylase like 1"/>
    <property type="match status" value="1"/>
</dbReference>
<evidence type="ECO:0008006" key="11">
    <source>
        <dbReference type="Google" id="ProtNLM"/>
    </source>
</evidence>
<dbReference type="Proteomes" id="UP000801492">
    <property type="component" value="Unassembled WGS sequence"/>
</dbReference>
<dbReference type="InterPro" id="IPR002129">
    <property type="entry name" value="PyrdxlP-dep_de-COase"/>
</dbReference>
<dbReference type="PANTHER" id="PTHR45677:SF12">
    <property type="entry name" value="BLACK, ISOFORM A"/>
    <property type="match status" value="1"/>
</dbReference>
<keyword evidence="10" id="KW-1185">Reference proteome</keyword>
<dbReference type="Pfam" id="PF00282">
    <property type="entry name" value="Pyridoxal_deC"/>
    <property type="match status" value="1"/>
</dbReference>
<evidence type="ECO:0000256" key="7">
    <source>
        <dbReference type="PIRSR" id="PIRSR602129-50"/>
    </source>
</evidence>
<dbReference type="AlphaFoldDB" id="A0A8K0CB06"/>
<evidence type="ECO:0000256" key="5">
    <source>
        <dbReference type="ARBA" id="ARBA00022898"/>
    </source>
</evidence>
<evidence type="ECO:0000256" key="6">
    <source>
        <dbReference type="ARBA" id="ARBA00023239"/>
    </source>
</evidence>
<reference evidence="9" key="1">
    <citation type="submission" date="2019-08" db="EMBL/GenBank/DDBJ databases">
        <title>The genome of the North American firefly Photinus pyralis.</title>
        <authorList>
            <consortium name="Photinus pyralis genome working group"/>
            <person name="Fallon T.R."/>
            <person name="Sander Lower S.E."/>
            <person name="Weng J.-K."/>
        </authorList>
    </citation>
    <scope>NUCLEOTIDE SEQUENCE</scope>
    <source>
        <strain evidence="9">TRF0915ILg1</strain>
        <tissue evidence="9">Whole body</tissue>
    </source>
</reference>
<dbReference type="GO" id="GO:0019752">
    <property type="term" value="P:carboxylic acid metabolic process"/>
    <property type="evidence" value="ECO:0007669"/>
    <property type="project" value="InterPro"/>
</dbReference>
<dbReference type="GO" id="GO:0030170">
    <property type="term" value="F:pyridoxal phosphate binding"/>
    <property type="evidence" value="ECO:0007669"/>
    <property type="project" value="InterPro"/>
</dbReference>
<evidence type="ECO:0000313" key="9">
    <source>
        <dbReference type="EMBL" id="KAF2883929.1"/>
    </source>
</evidence>
<dbReference type="Gene3D" id="3.90.1150.170">
    <property type="match status" value="1"/>
</dbReference>
<dbReference type="CDD" id="cd06450">
    <property type="entry name" value="DOPA_deC_like"/>
    <property type="match status" value="1"/>
</dbReference>
<protein>
    <recommendedName>
        <fullName evidence="11">Cysteine sulfinic acid decarboxylase</fullName>
    </recommendedName>
</protein>
<evidence type="ECO:0000256" key="8">
    <source>
        <dbReference type="RuleBase" id="RU000382"/>
    </source>
</evidence>
<accession>A0A8K0CB06</accession>
<evidence type="ECO:0000256" key="1">
    <source>
        <dbReference type="ARBA" id="ARBA00001933"/>
    </source>
</evidence>
<name>A0A8K0CB06_IGNLU</name>
<organism evidence="9 10">
    <name type="scientific">Ignelater luminosus</name>
    <name type="common">Cucubano</name>
    <name type="synonym">Pyrophorus luminosus</name>
    <dbReference type="NCBI Taxonomy" id="2038154"/>
    <lineage>
        <taxon>Eukaryota</taxon>
        <taxon>Metazoa</taxon>
        <taxon>Ecdysozoa</taxon>
        <taxon>Arthropoda</taxon>
        <taxon>Hexapoda</taxon>
        <taxon>Insecta</taxon>
        <taxon>Pterygota</taxon>
        <taxon>Neoptera</taxon>
        <taxon>Endopterygota</taxon>
        <taxon>Coleoptera</taxon>
        <taxon>Polyphaga</taxon>
        <taxon>Elateriformia</taxon>
        <taxon>Elateroidea</taxon>
        <taxon>Elateridae</taxon>
        <taxon>Agrypninae</taxon>
        <taxon>Pyrophorini</taxon>
        <taxon>Ignelater</taxon>
    </lineage>
</organism>
<comment type="subunit">
    <text evidence="3">Homodimer.</text>
</comment>
<evidence type="ECO:0000313" key="10">
    <source>
        <dbReference type="Proteomes" id="UP000801492"/>
    </source>
</evidence>
<keyword evidence="4" id="KW-0210">Decarboxylase</keyword>
<dbReference type="PANTHER" id="PTHR45677">
    <property type="entry name" value="GLUTAMATE DECARBOXYLASE-RELATED"/>
    <property type="match status" value="1"/>
</dbReference>
<dbReference type="GO" id="GO:0016831">
    <property type="term" value="F:carboxy-lyase activity"/>
    <property type="evidence" value="ECO:0007669"/>
    <property type="project" value="UniProtKB-KW"/>
</dbReference>
<dbReference type="EMBL" id="VTPC01090254">
    <property type="protein sequence ID" value="KAF2883929.1"/>
    <property type="molecule type" value="Genomic_DNA"/>
</dbReference>
<keyword evidence="6 8" id="KW-0456">Lyase</keyword>
<dbReference type="InterPro" id="IPR015421">
    <property type="entry name" value="PyrdxlP-dep_Trfase_major"/>
</dbReference>
<dbReference type="Gene3D" id="3.40.640.10">
    <property type="entry name" value="Type I PLP-dependent aspartate aminotransferase-like (Major domain)"/>
    <property type="match status" value="1"/>
</dbReference>
<dbReference type="GO" id="GO:0005737">
    <property type="term" value="C:cytoplasm"/>
    <property type="evidence" value="ECO:0007669"/>
    <property type="project" value="TreeGrafter"/>
</dbReference>
<comment type="cofactor">
    <cofactor evidence="1 7 8">
        <name>pyridoxal 5'-phosphate</name>
        <dbReference type="ChEBI" id="CHEBI:597326"/>
    </cofactor>
</comment>